<keyword evidence="4 19" id="KW-0813">Transport</keyword>
<keyword evidence="11" id="KW-0677">Repeat</keyword>
<evidence type="ECO:0000256" key="23">
    <source>
        <dbReference type="SAM" id="Phobius"/>
    </source>
</evidence>
<evidence type="ECO:0000256" key="9">
    <source>
        <dbReference type="ARBA" id="ARBA00022692"/>
    </source>
</evidence>
<dbReference type="GO" id="GO:0005886">
    <property type="term" value="C:plasma membrane"/>
    <property type="evidence" value="ECO:0007669"/>
    <property type="project" value="UniProtKB-SubCell"/>
</dbReference>
<feature type="domain" description="Cytochrome c" evidence="24">
    <location>
        <begin position="213"/>
        <end position="294"/>
    </location>
</feature>
<evidence type="ECO:0000256" key="17">
    <source>
        <dbReference type="ARBA" id="ARBA00023065"/>
    </source>
</evidence>
<dbReference type="PANTHER" id="PTHR33751:SF1">
    <property type="entry name" value="CBB3-TYPE CYTOCHROME C OXIDASE SUBUNIT FIXP"/>
    <property type="match status" value="1"/>
</dbReference>
<keyword evidence="14 23" id="KW-1133">Transmembrane helix</keyword>
<dbReference type="InterPro" id="IPR008168">
    <property type="entry name" value="Cyt_C_IC"/>
</dbReference>
<feature type="binding site" description="axial binding residue" evidence="20">
    <location>
        <position position="230"/>
    </location>
    <ligand>
        <name>heme c</name>
        <dbReference type="ChEBI" id="CHEBI:61717"/>
        <label>2</label>
    </ligand>
    <ligandPart>
        <name>Fe</name>
        <dbReference type="ChEBI" id="CHEBI:18248"/>
    </ligandPart>
</feature>
<keyword evidence="17 19" id="KW-0406">Ion transport</keyword>
<evidence type="ECO:0000256" key="14">
    <source>
        <dbReference type="ARBA" id="ARBA00022989"/>
    </source>
</evidence>
<proteinExistence type="inferred from homology"/>
<gene>
    <name evidence="25" type="primary">ccoP</name>
    <name evidence="25" type="ORF">Y958_06225</name>
</gene>
<dbReference type="GO" id="GO:0005506">
    <property type="term" value="F:iron ion binding"/>
    <property type="evidence" value="ECO:0007669"/>
    <property type="project" value="InterPro"/>
</dbReference>
<comment type="subunit">
    <text evidence="19">Component of the cbb3-type cytochrome c oxidase.</text>
</comment>
<comment type="function">
    <text evidence="19">C-type cytochrome. Part of the cbb3-type cytochrome c oxidase complex.</text>
</comment>
<feature type="binding site" description="axial binding residue" evidence="20">
    <location>
        <position position="134"/>
    </location>
    <ligand>
        <name>heme c</name>
        <dbReference type="ChEBI" id="CHEBI:61717"/>
        <label>1</label>
    </ligand>
    <ligandPart>
        <name>Fe</name>
        <dbReference type="ChEBI" id="CHEBI:18248"/>
    </ligandPart>
</feature>
<feature type="binding site" description="axial binding residue" evidence="20">
    <location>
        <position position="271"/>
    </location>
    <ligand>
        <name>heme c</name>
        <dbReference type="ChEBI" id="CHEBI:61717"/>
        <label>1</label>
    </ligand>
    <ligandPart>
        <name>Fe</name>
        <dbReference type="ChEBI" id="CHEBI:18248"/>
    </ligandPart>
</feature>
<organism evidence="25 26">
    <name type="scientific">Nitrospirillum viridazoti CBAmc</name>
    <dbReference type="NCBI Taxonomy" id="1441467"/>
    <lineage>
        <taxon>Bacteria</taxon>
        <taxon>Pseudomonadati</taxon>
        <taxon>Pseudomonadota</taxon>
        <taxon>Alphaproteobacteria</taxon>
        <taxon>Rhodospirillales</taxon>
        <taxon>Azospirillaceae</taxon>
        <taxon>Nitrospirillum</taxon>
        <taxon>Nitrospirillum viridazoti</taxon>
    </lineage>
</organism>
<feature type="binding site" description="covalent" evidence="21">
    <location>
        <position position="133"/>
    </location>
    <ligand>
        <name>heme c</name>
        <dbReference type="ChEBI" id="CHEBI:61717"/>
        <label>1</label>
    </ligand>
</feature>
<keyword evidence="26" id="KW-1185">Reference proteome</keyword>
<accession>A0A248JQE0</accession>
<keyword evidence="16 19" id="KW-0408">Iron</keyword>
<feature type="compositionally biased region" description="Basic and acidic residues" evidence="22">
    <location>
        <begin position="7"/>
        <end position="25"/>
    </location>
</feature>
<evidence type="ECO:0000256" key="12">
    <source>
        <dbReference type="ARBA" id="ARBA00022781"/>
    </source>
</evidence>
<dbReference type="GO" id="GO:0016491">
    <property type="term" value="F:oxidoreductase activity"/>
    <property type="evidence" value="ECO:0007669"/>
    <property type="project" value="UniProtKB-KW"/>
</dbReference>
<evidence type="ECO:0000256" key="18">
    <source>
        <dbReference type="ARBA" id="ARBA00023136"/>
    </source>
</evidence>
<dbReference type="GO" id="GO:1902600">
    <property type="term" value="P:proton transmembrane transport"/>
    <property type="evidence" value="ECO:0007669"/>
    <property type="project" value="UniProtKB-KW"/>
</dbReference>
<feature type="binding site" description="covalent" evidence="21">
    <location>
        <position position="226"/>
    </location>
    <ligand>
        <name>heme c</name>
        <dbReference type="ChEBI" id="CHEBI:61717"/>
        <label>2</label>
    </ligand>
</feature>
<dbReference type="InterPro" id="IPR032858">
    <property type="entry name" value="CcoP_N"/>
</dbReference>
<dbReference type="Proteomes" id="UP000197153">
    <property type="component" value="Chromosome 1"/>
</dbReference>
<dbReference type="InterPro" id="IPR036909">
    <property type="entry name" value="Cyt_c-like_dom_sf"/>
</dbReference>
<dbReference type="RefSeq" id="WP_088871313.1">
    <property type="nucleotide sequence ID" value="NZ_CP022110.1"/>
</dbReference>
<keyword evidence="7 19" id="KW-0349">Heme</keyword>
<dbReference type="GO" id="GO:0009055">
    <property type="term" value="F:electron transfer activity"/>
    <property type="evidence" value="ECO:0007669"/>
    <property type="project" value="InterPro"/>
</dbReference>
<dbReference type="InterPro" id="IPR050597">
    <property type="entry name" value="Cytochrome_c_Oxidase_Subunit"/>
</dbReference>
<evidence type="ECO:0000256" key="22">
    <source>
        <dbReference type="SAM" id="MobiDB-lite"/>
    </source>
</evidence>
<evidence type="ECO:0000256" key="8">
    <source>
        <dbReference type="ARBA" id="ARBA00022660"/>
    </source>
</evidence>
<feature type="binding site" description="covalent" evidence="21">
    <location>
        <position position="130"/>
    </location>
    <ligand>
        <name>heme c</name>
        <dbReference type="ChEBI" id="CHEBI:61717"/>
        <label>1</label>
    </ligand>
</feature>
<feature type="transmembrane region" description="Helical" evidence="23">
    <location>
        <begin position="41"/>
        <end position="63"/>
    </location>
</feature>
<sequence>MSTNTDNHAHAGTERDAHTGRETTGHEWDGIKELNTPLPKWWLYTFYACIAFALVYTVLYPAWPSLHSHTKGVLGWTRRDTVKSELDTRQQALAPLKAKLLATPIGDVEKDPELRGYVQAAGHIAFAENCAACHGAGGAGGKGFPNLADDDWLWGGTPEQILQTVTYGVRNSNPDSRVSDMPRFGADGLLTKEQINDVAEYVLSLSNTGTDKAAAGRGAQVFADNCAACHGDKGDGNPDVGAPRLNDAIWLYGGDKATVVQTITYARRGSMPAWSERLDPATVKLLAAYVHTLGGGK</sequence>
<keyword evidence="9 23" id="KW-0812">Transmembrane</keyword>
<comment type="pathway">
    <text evidence="2 19">Energy metabolism; oxidative phosphorylation.</text>
</comment>
<keyword evidence="8 19" id="KW-0679">Respiratory chain</keyword>
<dbReference type="KEGG" id="nao:Y958_06225"/>
<dbReference type="UniPathway" id="UPA00705"/>
<feature type="domain" description="Cytochrome c" evidence="24">
    <location>
        <begin position="117"/>
        <end position="206"/>
    </location>
</feature>
<dbReference type="GO" id="GO:0006119">
    <property type="term" value="P:oxidative phosphorylation"/>
    <property type="evidence" value="ECO:0007669"/>
    <property type="project" value="UniProtKB-UniPathway"/>
</dbReference>
<evidence type="ECO:0000256" key="13">
    <source>
        <dbReference type="ARBA" id="ARBA00022982"/>
    </source>
</evidence>
<dbReference type="EMBL" id="CP022110">
    <property type="protein sequence ID" value="ASG20454.1"/>
    <property type="molecule type" value="Genomic_DNA"/>
</dbReference>
<evidence type="ECO:0000256" key="4">
    <source>
        <dbReference type="ARBA" id="ARBA00022448"/>
    </source>
</evidence>
<dbReference type="InterPro" id="IPR038414">
    <property type="entry name" value="CcoP_N_sf"/>
</dbReference>
<keyword evidence="10 19" id="KW-0479">Metal-binding</keyword>
<evidence type="ECO:0000256" key="21">
    <source>
        <dbReference type="PIRSR" id="PIRSR000006-2"/>
    </source>
</evidence>
<evidence type="ECO:0000256" key="19">
    <source>
        <dbReference type="PIRNR" id="PIRNR000006"/>
    </source>
</evidence>
<evidence type="ECO:0000256" key="16">
    <source>
        <dbReference type="ARBA" id="ARBA00023004"/>
    </source>
</evidence>
<dbReference type="Gene3D" id="6.10.280.130">
    <property type="match status" value="1"/>
</dbReference>
<dbReference type="AlphaFoldDB" id="A0A248JQE0"/>
<keyword evidence="12 19" id="KW-0375">Hydrogen ion transport</keyword>
<evidence type="ECO:0000256" key="1">
    <source>
        <dbReference type="ARBA" id="ARBA00004533"/>
    </source>
</evidence>
<keyword evidence="5 19" id="KW-1003">Cell membrane</keyword>
<dbReference type="InterPro" id="IPR004678">
    <property type="entry name" value="Cyt_c_oxidase_cbb3_su3"/>
</dbReference>
<dbReference type="PRINTS" id="PR00605">
    <property type="entry name" value="CYTCHROMECIC"/>
</dbReference>
<evidence type="ECO:0000256" key="7">
    <source>
        <dbReference type="ARBA" id="ARBA00022617"/>
    </source>
</evidence>
<evidence type="ECO:0000256" key="2">
    <source>
        <dbReference type="ARBA" id="ARBA00004673"/>
    </source>
</evidence>
<evidence type="ECO:0000256" key="10">
    <source>
        <dbReference type="ARBA" id="ARBA00022723"/>
    </source>
</evidence>
<keyword evidence="18 19" id="KW-0472">Membrane</keyword>
<dbReference type="SUPFAM" id="SSF46626">
    <property type="entry name" value="Cytochrome c"/>
    <property type="match status" value="2"/>
</dbReference>
<comment type="cofactor">
    <cofactor evidence="19 21">
        <name>heme c</name>
        <dbReference type="ChEBI" id="CHEBI:61717"/>
    </cofactor>
    <text evidence="19 21">Binds 2 heme C groups per subunit.</text>
</comment>
<reference evidence="25 26" key="1">
    <citation type="submission" date="2017-06" db="EMBL/GenBank/DDBJ databases">
        <title>Complete genome sequence of Nitrospirillum amazonense strain CBAmC, an endophytic nitrogen-fixing and plant growth-promoting bacterium, isolated from sugarcane.</title>
        <authorList>
            <person name="Schwab S."/>
            <person name="dos Santos Teixeira K.R."/>
            <person name="Simoes Araujo J.L."/>
            <person name="Soares Vidal M."/>
            <person name="Borges de Freitas H.R."/>
            <person name="Rivello Crivelaro A.L."/>
            <person name="Bueno de Camargo Nunes A."/>
            <person name="dos Santos C.M."/>
            <person name="Palmeira da Silva Rosa D."/>
            <person name="da Silva Padilha D."/>
            <person name="da Silva E."/>
            <person name="Araujo Terra L."/>
            <person name="Soares Mendes V."/>
            <person name="Farinelli L."/>
            <person name="Magalhaes Cruz L."/>
            <person name="Baldani J.I."/>
        </authorList>
    </citation>
    <scope>NUCLEOTIDE SEQUENCE [LARGE SCALE GENOMIC DNA]</scope>
    <source>
        <strain evidence="25 26">CBAmC</strain>
    </source>
</reference>
<feature type="region of interest" description="Disordered" evidence="22">
    <location>
        <begin position="1"/>
        <end position="25"/>
    </location>
</feature>
<evidence type="ECO:0000256" key="3">
    <source>
        <dbReference type="ARBA" id="ARBA00006113"/>
    </source>
</evidence>
<dbReference type="PANTHER" id="PTHR33751">
    <property type="entry name" value="CBB3-TYPE CYTOCHROME C OXIDASE SUBUNIT FIXP"/>
    <property type="match status" value="1"/>
</dbReference>
<evidence type="ECO:0000256" key="6">
    <source>
        <dbReference type="ARBA" id="ARBA00022519"/>
    </source>
</evidence>
<name>A0A248JQE0_9PROT</name>
<evidence type="ECO:0000259" key="24">
    <source>
        <dbReference type="PROSITE" id="PS51007"/>
    </source>
</evidence>
<evidence type="ECO:0000313" key="25">
    <source>
        <dbReference type="EMBL" id="ASG20454.1"/>
    </source>
</evidence>
<feature type="binding site" description="axial binding residue" evidence="20">
    <location>
        <position position="181"/>
    </location>
    <ligand>
        <name>heme c</name>
        <dbReference type="ChEBI" id="CHEBI:61717"/>
        <label>2</label>
    </ligand>
    <ligandPart>
        <name>Fe</name>
        <dbReference type="ChEBI" id="CHEBI:18248"/>
    </ligandPart>
</feature>
<dbReference type="GO" id="GO:0020037">
    <property type="term" value="F:heme binding"/>
    <property type="evidence" value="ECO:0007669"/>
    <property type="project" value="InterPro"/>
</dbReference>
<dbReference type="Pfam" id="PF14715">
    <property type="entry name" value="FixP_N"/>
    <property type="match status" value="1"/>
</dbReference>
<feature type="binding site" description="covalent" evidence="21">
    <location>
        <position position="229"/>
    </location>
    <ligand>
        <name>heme c</name>
        <dbReference type="ChEBI" id="CHEBI:61717"/>
        <label>2</label>
    </ligand>
</feature>
<keyword evidence="6 19" id="KW-0997">Cell inner membrane</keyword>
<evidence type="ECO:0000256" key="11">
    <source>
        <dbReference type="ARBA" id="ARBA00022737"/>
    </source>
</evidence>
<keyword evidence="15 19" id="KW-0560">Oxidoreductase</keyword>
<evidence type="ECO:0000256" key="15">
    <source>
        <dbReference type="ARBA" id="ARBA00023002"/>
    </source>
</evidence>
<dbReference type="InterPro" id="IPR009056">
    <property type="entry name" value="Cyt_c-like_dom"/>
</dbReference>
<dbReference type="PROSITE" id="PS51007">
    <property type="entry name" value="CYTC"/>
    <property type="match status" value="2"/>
</dbReference>
<comment type="similarity">
    <text evidence="3 19">Belongs to the CcoP / FixP family.</text>
</comment>
<evidence type="ECO:0000256" key="20">
    <source>
        <dbReference type="PIRSR" id="PIRSR000006-1"/>
    </source>
</evidence>
<evidence type="ECO:0000313" key="26">
    <source>
        <dbReference type="Proteomes" id="UP000197153"/>
    </source>
</evidence>
<dbReference type="PIRSF" id="PIRSF000006">
    <property type="entry name" value="Cbb3-Cox_fixP"/>
    <property type="match status" value="1"/>
</dbReference>
<keyword evidence="13 19" id="KW-0249">Electron transport</keyword>
<protein>
    <recommendedName>
        <fullName evidence="19">Cbb3-type cytochrome c oxidase subunit</fullName>
    </recommendedName>
</protein>
<comment type="subcellular location">
    <subcellularLocation>
        <location evidence="1 19">Cell inner membrane</location>
    </subcellularLocation>
</comment>
<dbReference type="Gene3D" id="1.10.760.10">
    <property type="entry name" value="Cytochrome c-like domain"/>
    <property type="match status" value="2"/>
</dbReference>
<evidence type="ECO:0000256" key="5">
    <source>
        <dbReference type="ARBA" id="ARBA00022475"/>
    </source>
</evidence>
<dbReference type="NCBIfam" id="TIGR00782">
    <property type="entry name" value="ccoP"/>
    <property type="match status" value="1"/>
</dbReference>
<dbReference type="Pfam" id="PF13442">
    <property type="entry name" value="Cytochrome_CBB3"/>
    <property type="match status" value="2"/>
</dbReference>